<evidence type="ECO:0000256" key="5">
    <source>
        <dbReference type="NCBIfam" id="TIGR00205"/>
    </source>
</evidence>
<accession>A0A1M5W7E6</accession>
<dbReference type="STRING" id="1123282.SAMN02745823_01109"/>
<keyword evidence="7" id="KW-1185">Reference proteome</keyword>
<keyword evidence="3 4" id="KW-0975">Bacterial flagellum</keyword>
<proteinExistence type="inferred from homology"/>
<dbReference type="NCBIfam" id="TIGR00205">
    <property type="entry name" value="fliE"/>
    <property type="match status" value="1"/>
</dbReference>
<comment type="similarity">
    <text evidence="2 4">Belongs to the FliE family.</text>
</comment>
<evidence type="ECO:0000313" key="6">
    <source>
        <dbReference type="EMBL" id="SHH83509.1"/>
    </source>
</evidence>
<comment type="subcellular location">
    <subcellularLocation>
        <location evidence="1 4">Bacterial flagellum basal body</location>
    </subcellularLocation>
</comment>
<keyword evidence="6" id="KW-0282">Flagellum</keyword>
<dbReference type="GO" id="GO:0071973">
    <property type="term" value="P:bacterial-type flagellum-dependent cell motility"/>
    <property type="evidence" value="ECO:0007669"/>
    <property type="project" value="InterPro"/>
</dbReference>
<name>A0A1M5W7E6_9FIRM</name>
<evidence type="ECO:0000313" key="7">
    <source>
        <dbReference type="Proteomes" id="UP000183995"/>
    </source>
</evidence>
<keyword evidence="6" id="KW-0966">Cell projection</keyword>
<dbReference type="PANTHER" id="PTHR34653:SF1">
    <property type="entry name" value="FLAGELLAR HOOK-BASAL BODY COMPLEX PROTEIN FLIE"/>
    <property type="match status" value="1"/>
</dbReference>
<dbReference type="EMBL" id="FQXV01000003">
    <property type="protein sequence ID" value="SHH83509.1"/>
    <property type="molecule type" value="Genomic_DNA"/>
</dbReference>
<reference evidence="6 7" key="1">
    <citation type="submission" date="2016-11" db="EMBL/GenBank/DDBJ databases">
        <authorList>
            <person name="Jaros S."/>
            <person name="Januszkiewicz K."/>
            <person name="Wedrychowicz H."/>
        </authorList>
    </citation>
    <scope>NUCLEOTIDE SEQUENCE [LARGE SCALE GENOMIC DNA]</scope>
    <source>
        <strain evidence="6 7">DSM 10068</strain>
    </source>
</reference>
<sequence>MPVIGSNPVSNLSSIVNAAAAKSSETGSSGGFKEALNEALEKFNKVGDDNAQATLDLLTGNTDDLSDTMIAAQKSEITLNLTVAIRNKAVEAYKEIMNMQV</sequence>
<dbReference type="GO" id="GO:0009425">
    <property type="term" value="C:bacterial-type flagellum basal body"/>
    <property type="evidence" value="ECO:0007669"/>
    <property type="project" value="UniProtKB-SubCell"/>
</dbReference>
<dbReference type="Proteomes" id="UP000183995">
    <property type="component" value="Unassembled WGS sequence"/>
</dbReference>
<dbReference type="AlphaFoldDB" id="A0A1M5W7E6"/>
<dbReference type="PANTHER" id="PTHR34653">
    <property type="match status" value="1"/>
</dbReference>
<dbReference type="OrthoDB" id="9812413at2"/>
<dbReference type="RefSeq" id="WP_073076666.1">
    <property type="nucleotide sequence ID" value="NZ_FQXV01000003.1"/>
</dbReference>
<dbReference type="Pfam" id="PF02049">
    <property type="entry name" value="FliE"/>
    <property type="match status" value="1"/>
</dbReference>
<organism evidence="6 7">
    <name type="scientific">Sporobacter termitidis DSM 10068</name>
    <dbReference type="NCBI Taxonomy" id="1123282"/>
    <lineage>
        <taxon>Bacteria</taxon>
        <taxon>Bacillati</taxon>
        <taxon>Bacillota</taxon>
        <taxon>Clostridia</taxon>
        <taxon>Eubacteriales</taxon>
        <taxon>Oscillospiraceae</taxon>
        <taxon>Sporobacter</taxon>
    </lineage>
</organism>
<dbReference type="HAMAP" id="MF_00724">
    <property type="entry name" value="FliE"/>
    <property type="match status" value="1"/>
</dbReference>
<evidence type="ECO:0000256" key="2">
    <source>
        <dbReference type="ARBA" id="ARBA00009272"/>
    </source>
</evidence>
<dbReference type="PRINTS" id="PR01006">
    <property type="entry name" value="FLGHOOKFLIE"/>
</dbReference>
<evidence type="ECO:0000256" key="3">
    <source>
        <dbReference type="ARBA" id="ARBA00023143"/>
    </source>
</evidence>
<keyword evidence="6" id="KW-0969">Cilium</keyword>
<dbReference type="GO" id="GO:0003774">
    <property type="term" value="F:cytoskeletal motor activity"/>
    <property type="evidence" value="ECO:0007669"/>
    <property type="project" value="InterPro"/>
</dbReference>
<dbReference type="GO" id="GO:0005198">
    <property type="term" value="F:structural molecule activity"/>
    <property type="evidence" value="ECO:0007669"/>
    <property type="project" value="UniProtKB-UniRule"/>
</dbReference>
<evidence type="ECO:0000256" key="1">
    <source>
        <dbReference type="ARBA" id="ARBA00004117"/>
    </source>
</evidence>
<dbReference type="InterPro" id="IPR001624">
    <property type="entry name" value="FliE"/>
</dbReference>
<protein>
    <recommendedName>
        <fullName evidence="4 5">Flagellar hook-basal body complex protein FliE</fullName>
    </recommendedName>
</protein>
<gene>
    <name evidence="4" type="primary">fliE</name>
    <name evidence="6" type="ORF">SAMN02745823_01109</name>
</gene>
<evidence type="ECO:0000256" key="4">
    <source>
        <dbReference type="HAMAP-Rule" id="MF_00724"/>
    </source>
</evidence>